<dbReference type="STRING" id="281090.Lxx13870"/>
<dbReference type="Proteomes" id="UP000001306">
    <property type="component" value="Chromosome"/>
</dbReference>
<sequence length="36" mass="3931">MNAADLYMPALVAHELAFGVQLIPYGTRRDLIVAAE</sequence>
<keyword evidence="2" id="KW-1185">Reference proteome</keyword>
<dbReference type="HOGENOM" id="CLU_3356885_0_0_11"/>
<dbReference type="EMBL" id="AE016822">
    <property type="protein sequence ID" value="AAT89209.1"/>
    <property type="molecule type" value="Genomic_DNA"/>
</dbReference>
<evidence type="ECO:0000313" key="1">
    <source>
        <dbReference type="EMBL" id="AAT89209.1"/>
    </source>
</evidence>
<dbReference type="KEGG" id="lxx:Lxx13870"/>
<organism evidence="1 2">
    <name type="scientific">Leifsonia xyli subsp. xyli (strain CTCB07)</name>
    <dbReference type="NCBI Taxonomy" id="281090"/>
    <lineage>
        <taxon>Bacteria</taxon>
        <taxon>Bacillati</taxon>
        <taxon>Actinomycetota</taxon>
        <taxon>Actinomycetes</taxon>
        <taxon>Micrococcales</taxon>
        <taxon>Microbacteriaceae</taxon>
        <taxon>Leifsonia</taxon>
    </lineage>
</organism>
<evidence type="ECO:0000313" key="2">
    <source>
        <dbReference type="Proteomes" id="UP000001306"/>
    </source>
</evidence>
<gene>
    <name evidence="1" type="ordered locus">Lxx13870</name>
</gene>
<proteinExistence type="predicted"/>
<accession>Q6AEI7</accession>
<reference evidence="1 2" key="1">
    <citation type="journal article" date="2004" name="Mol. Plant Microbe Interact.">
        <title>The genome sequence of the Gram-positive sugarcane pathogen Leifsonia xyli subsp. xyli.</title>
        <authorList>
            <person name="Monteiro-Vitorello C.B."/>
            <person name="Camargo L.E.A."/>
            <person name="Van Sluys M.A."/>
            <person name="Kitajima J.P."/>
            <person name="Truffi D."/>
            <person name="do Amaral A.M."/>
            <person name="Harakava R."/>
            <person name="de Oliveira J.C.F."/>
            <person name="Wood D."/>
            <person name="de Oliveira M.C."/>
            <person name="Miyaki C.Y."/>
            <person name="Takita M.A."/>
            <person name="da Silva A.C.R."/>
            <person name="Furlan L.R."/>
            <person name="Carraro D.M."/>
            <person name="Camarotte G."/>
            <person name="Almeida N.F. Jr."/>
            <person name="Carrer H."/>
            <person name="Coutinho L.L."/>
            <person name="El-Dorry H.A."/>
            <person name="Ferro M.I.T."/>
            <person name="Gagliardi P.R."/>
            <person name="Giglioti E."/>
            <person name="Goldman M.H.S."/>
            <person name="Goldman G.H."/>
            <person name="Kimura E.T."/>
            <person name="Ferro E.S."/>
            <person name="Kuramae E.E."/>
            <person name="Lemos E.G.M."/>
            <person name="Lemos M.V.F."/>
            <person name="Mauro S.M.Z."/>
            <person name="Machado M.A."/>
            <person name="Marino C.L."/>
            <person name="Menck C.F."/>
            <person name="Nunes L.R."/>
            <person name="Oliveira R.C."/>
            <person name="Pereira G.G."/>
            <person name="Siqueira W."/>
            <person name="de Souza A.A."/>
            <person name="Tsai S.M."/>
            <person name="Zanca A.S."/>
            <person name="Simpson A.J.G."/>
            <person name="Brumbley S.M."/>
            <person name="Setubal J.C."/>
        </authorList>
    </citation>
    <scope>NUCLEOTIDE SEQUENCE [LARGE SCALE GENOMIC DNA]</scope>
    <source>
        <strain evidence="1 2">CTCB07</strain>
    </source>
</reference>
<name>Q6AEI7_LEIXX</name>
<protein>
    <submittedName>
        <fullName evidence="1">Uncharacterized protein</fullName>
    </submittedName>
</protein>
<dbReference type="AlphaFoldDB" id="Q6AEI7"/>